<feature type="domain" description="SCD" evidence="4">
    <location>
        <begin position="289"/>
        <end position="355"/>
    </location>
</feature>
<evidence type="ECO:0000256" key="3">
    <source>
        <dbReference type="SAM" id="MobiDB-lite"/>
    </source>
</evidence>
<accession>A0A3S5AFJ4</accession>
<feature type="coiled-coil region" evidence="2">
    <location>
        <begin position="247"/>
        <end position="274"/>
    </location>
</feature>
<dbReference type="GO" id="GO:0005634">
    <property type="term" value="C:nucleus"/>
    <property type="evidence" value="ECO:0007669"/>
    <property type="project" value="TreeGrafter"/>
</dbReference>
<proteinExistence type="inferred from homology"/>
<dbReference type="Proteomes" id="UP000784294">
    <property type="component" value="Unassembled WGS sequence"/>
</dbReference>
<dbReference type="AlphaFoldDB" id="A0A3S5AFJ4"/>
<dbReference type="GO" id="GO:0003682">
    <property type="term" value="F:chromatin binding"/>
    <property type="evidence" value="ECO:0007669"/>
    <property type="project" value="TreeGrafter"/>
</dbReference>
<protein>
    <recommendedName>
        <fullName evidence="4">SCD domain-containing protein</fullName>
    </recommendedName>
</protein>
<keyword evidence="2" id="KW-0175">Coiled coil</keyword>
<feature type="non-terminal residue" evidence="5">
    <location>
        <position position="1"/>
    </location>
</feature>
<dbReference type="PROSITE" id="PS51425">
    <property type="entry name" value="SCD"/>
    <property type="match status" value="1"/>
</dbReference>
<gene>
    <name evidence="5" type="ORF">PXEA_LOCUS16062</name>
</gene>
<keyword evidence="6" id="KW-1185">Reference proteome</keyword>
<dbReference type="InterPro" id="IPR016024">
    <property type="entry name" value="ARM-type_fold"/>
</dbReference>
<evidence type="ECO:0000256" key="2">
    <source>
        <dbReference type="SAM" id="Coils"/>
    </source>
</evidence>
<reference evidence="5" key="1">
    <citation type="submission" date="2018-11" db="EMBL/GenBank/DDBJ databases">
        <authorList>
            <consortium name="Pathogen Informatics"/>
        </authorList>
    </citation>
    <scope>NUCLEOTIDE SEQUENCE</scope>
</reference>
<dbReference type="OrthoDB" id="498590at2759"/>
<dbReference type="InterPro" id="IPR013721">
    <property type="entry name" value="STAG"/>
</dbReference>
<comment type="similarity">
    <text evidence="1">Belongs to the SCC3 family.</text>
</comment>
<dbReference type="SUPFAM" id="SSF48371">
    <property type="entry name" value="ARM repeat"/>
    <property type="match status" value="1"/>
</dbReference>
<comment type="caution">
    <text evidence="5">The sequence shown here is derived from an EMBL/GenBank/DDBJ whole genome shotgun (WGS) entry which is preliminary data.</text>
</comment>
<organism evidence="5 6">
    <name type="scientific">Protopolystoma xenopodis</name>
    <dbReference type="NCBI Taxonomy" id="117903"/>
    <lineage>
        <taxon>Eukaryota</taxon>
        <taxon>Metazoa</taxon>
        <taxon>Spiralia</taxon>
        <taxon>Lophotrochozoa</taxon>
        <taxon>Platyhelminthes</taxon>
        <taxon>Monogenea</taxon>
        <taxon>Polyopisthocotylea</taxon>
        <taxon>Polystomatidea</taxon>
        <taxon>Polystomatidae</taxon>
        <taxon>Protopolystoma</taxon>
    </lineage>
</organism>
<dbReference type="InterPro" id="IPR020839">
    <property type="entry name" value="SCD"/>
</dbReference>
<dbReference type="GO" id="GO:0007062">
    <property type="term" value="P:sister chromatid cohesion"/>
    <property type="evidence" value="ECO:0007669"/>
    <property type="project" value="UniProtKB-ARBA"/>
</dbReference>
<feature type="compositionally biased region" description="Polar residues" evidence="3">
    <location>
        <begin position="1"/>
        <end position="34"/>
    </location>
</feature>
<dbReference type="GO" id="GO:0000785">
    <property type="term" value="C:chromatin"/>
    <property type="evidence" value="ECO:0007669"/>
    <property type="project" value="TreeGrafter"/>
</dbReference>
<dbReference type="Pfam" id="PF08514">
    <property type="entry name" value="STAG"/>
    <property type="match status" value="1"/>
</dbReference>
<feature type="region of interest" description="Disordered" evidence="3">
    <location>
        <begin position="1"/>
        <end position="63"/>
    </location>
</feature>
<evidence type="ECO:0000313" key="5">
    <source>
        <dbReference type="EMBL" id="VEL22622.1"/>
    </source>
</evidence>
<dbReference type="Pfam" id="PF21581">
    <property type="entry name" value="SCD"/>
    <property type="match status" value="1"/>
</dbReference>
<sequence>MVQDSGRNPNISAINAPLGNSNVAASNSQPSHQAQPPVKRRRGRPPANSSLHDHDASTGLAGIISAGPGPVSCGAAGHLGATLHSDDDEHTLFGAIRSGRVAPQTLVDDWIEQYKTNRDPAMLELIQFFISCSGCKGKVTPEMYSRMTHAEIIRRMTEEFDEDSGEYPLIQSSGPWRRFRANFIDFIQVLIRQCQYSIIYDQCMIDQAISLLTGLTDSQASSRVPAYNINRDNTQRQYEAERSKGQGRRASDRLDVLMKRRQELEENMDEVKNMLIYLFKGVFVHRYRYIIVFTDNQAEIRAICMQEIGVWMRRYPAMFLDDSYLKYVGWTLYDRVGEVRVACLRALQPLYEDAN</sequence>
<name>A0A3S5AFJ4_9PLAT</name>
<dbReference type="PANTHER" id="PTHR11199:SF0">
    <property type="entry name" value="LD34181P-RELATED"/>
    <property type="match status" value="1"/>
</dbReference>
<dbReference type="EMBL" id="CAAALY010057488">
    <property type="protein sequence ID" value="VEL22622.1"/>
    <property type="molecule type" value="Genomic_DNA"/>
</dbReference>
<dbReference type="PANTHER" id="PTHR11199">
    <property type="entry name" value="STROMAL ANTIGEN"/>
    <property type="match status" value="1"/>
</dbReference>
<dbReference type="InterPro" id="IPR039662">
    <property type="entry name" value="Cohesin_Scc3/SA"/>
</dbReference>
<evidence type="ECO:0000256" key="1">
    <source>
        <dbReference type="ARBA" id="ARBA00005486"/>
    </source>
</evidence>
<dbReference type="GO" id="GO:0008278">
    <property type="term" value="C:cohesin complex"/>
    <property type="evidence" value="ECO:0007669"/>
    <property type="project" value="TreeGrafter"/>
</dbReference>
<evidence type="ECO:0000313" key="6">
    <source>
        <dbReference type="Proteomes" id="UP000784294"/>
    </source>
</evidence>
<evidence type="ECO:0000259" key="4">
    <source>
        <dbReference type="PROSITE" id="PS51425"/>
    </source>
</evidence>